<dbReference type="EMBL" id="ATFF01000002">
    <property type="protein sequence ID" value="EPF32264.1"/>
    <property type="molecule type" value="Genomic_DNA"/>
</dbReference>
<dbReference type="Pfam" id="PF03885">
    <property type="entry name" value="DUF327"/>
    <property type="match status" value="1"/>
</dbReference>
<organism evidence="2 3">
    <name type="scientific">Treponema maltophilum ATCC 51939</name>
    <dbReference type="NCBI Taxonomy" id="1125699"/>
    <lineage>
        <taxon>Bacteria</taxon>
        <taxon>Pseudomonadati</taxon>
        <taxon>Spirochaetota</taxon>
        <taxon>Spirochaetia</taxon>
        <taxon>Spirochaetales</taxon>
        <taxon>Treponemataceae</taxon>
        <taxon>Treponema</taxon>
    </lineage>
</organism>
<dbReference type="InterPro" id="IPR005585">
    <property type="entry name" value="DUF327"/>
</dbReference>
<feature type="region of interest" description="Disordered" evidence="1">
    <location>
        <begin position="15"/>
        <end position="37"/>
    </location>
</feature>
<dbReference type="Gene3D" id="1.20.120.490">
    <property type="entry name" value="Hypothetical protein TM1646-like domain"/>
    <property type="match status" value="1"/>
</dbReference>
<dbReference type="Proteomes" id="UP000014541">
    <property type="component" value="Unassembled WGS sequence"/>
</dbReference>
<evidence type="ECO:0000256" key="1">
    <source>
        <dbReference type="SAM" id="MobiDB-lite"/>
    </source>
</evidence>
<dbReference type="InterPro" id="IPR024042">
    <property type="entry name" value="TM1646-like_dom_sf"/>
</dbReference>
<dbReference type="HOGENOM" id="CLU_125011_0_0_12"/>
<evidence type="ECO:0000313" key="2">
    <source>
        <dbReference type="EMBL" id="EPF32264.1"/>
    </source>
</evidence>
<gene>
    <name evidence="2" type="ORF">HMPREF9194_00259</name>
</gene>
<dbReference type="eggNOG" id="COG1728">
    <property type="taxonomic scope" value="Bacteria"/>
</dbReference>
<protein>
    <recommendedName>
        <fullName evidence="4">DUF327 family protein</fullName>
    </recommendedName>
</protein>
<dbReference type="PATRIC" id="fig|1125699.3.peg.263"/>
<evidence type="ECO:0000313" key="3">
    <source>
        <dbReference type="Proteomes" id="UP000014541"/>
    </source>
</evidence>
<keyword evidence="3" id="KW-1185">Reference proteome</keyword>
<dbReference type="SUPFAM" id="SSF158397">
    <property type="entry name" value="TM1646-like"/>
    <property type="match status" value="1"/>
</dbReference>
<proteinExistence type="predicted"/>
<accession>S3L635</accession>
<dbReference type="STRING" id="1125699.HMPREF9194_00259"/>
<sequence length="182" mass="20687">MAAVDPMHISPFFNVPDAQPRKKVKDERTSAKGKNAGSVFGTLLKETEKEAALETEFETESEVRENQNVRGKAGLSFDERLTELVDAVYAAGDELKKNPFTDTFIRYKKQLSRFMKFVVQNAYELEVRERRKGTKRQQLVTVQTINAKLDELAADILYNQADQLKILAKIEEINGLLVDFLS</sequence>
<name>S3L635_TREMA</name>
<dbReference type="AlphaFoldDB" id="S3L635"/>
<evidence type="ECO:0008006" key="4">
    <source>
        <dbReference type="Google" id="ProtNLM"/>
    </source>
</evidence>
<reference evidence="2 3" key="1">
    <citation type="submission" date="2013-04" db="EMBL/GenBank/DDBJ databases">
        <title>The Genome Sequence of Treponema maltophilum ATCC 51939.</title>
        <authorList>
            <consortium name="The Broad Institute Genomics Platform"/>
            <person name="Earl A."/>
            <person name="Ward D."/>
            <person name="Feldgarden M."/>
            <person name="Gevers D."/>
            <person name="Leonetti C."/>
            <person name="Blanton J.M."/>
            <person name="Dewhirst F.E."/>
            <person name="Izard J."/>
            <person name="Walker B."/>
            <person name="Young S."/>
            <person name="Zeng Q."/>
            <person name="Gargeya S."/>
            <person name="Fitzgerald M."/>
            <person name="Haas B."/>
            <person name="Abouelleil A."/>
            <person name="Allen A.W."/>
            <person name="Alvarado L."/>
            <person name="Arachchi H.M."/>
            <person name="Berlin A.M."/>
            <person name="Chapman S.B."/>
            <person name="Gainer-Dewar J."/>
            <person name="Goldberg J."/>
            <person name="Griggs A."/>
            <person name="Gujja S."/>
            <person name="Hansen M."/>
            <person name="Howarth C."/>
            <person name="Imamovic A."/>
            <person name="Ireland A."/>
            <person name="Larimer J."/>
            <person name="McCowan C."/>
            <person name="Murphy C."/>
            <person name="Pearson M."/>
            <person name="Poon T.W."/>
            <person name="Priest M."/>
            <person name="Roberts A."/>
            <person name="Saif S."/>
            <person name="Shea T."/>
            <person name="Sisk P."/>
            <person name="Sykes S."/>
            <person name="Wortman J."/>
            <person name="Nusbaum C."/>
            <person name="Birren B."/>
        </authorList>
    </citation>
    <scope>NUCLEOTIDE SEQUENCE [LARGE SCALE GENOMIC DNA]</scope>
    <source>
        <strain evidence="2 3">ATCC 51939</strain>
    </source>
</reference>
<comment type="caution">
    <text evidence="2">The sequence shown here is derived from an EMBL/GenBank/DDBJ whole genome shotgun (WGS) entry which is preliminary data.</text>
</comment>